<dbReference type="Pfam" id="PF14534">
    <property type="entry name" value="DUF4440"/>
    <property type="match status" value="1"/>
</dbReference>
<name>A0ABZ1QQ07_9ACTN</name>
<reference evidence="3" key="1">
    <citation type="submission" date="2022-10" db="EMBL/GenBank/DDBJ databases">
        <title>The complete genomes of actinobacterial strains from the NBC collection.</title>
        <authorList>
            <person name="Joergensen T.S."/>
            <person name="Alvarez Arevalo M."/>
            <person name="Sterndorff E.B."/>
            <person name="Faurdal D."/>
            <person name="Vuksanovic O."/>
            <person name="Mourched A.-S."/>
            <person name="Charusanti P."/>
            <person name="Shaw S."/>
            <person name="Blin K."/>
            <person name="Weber T."/>
        </authorList>
    </citation>
    <scope>NUCLEOTIDE SEQUENCE</scope>
    <source>
        <strain evidence="3">NBC_00302</strain>
    </source>
</reference>
<dbReference type="EMBL" id="CP108038">
    <property type="protein sequence ID" value="WUN84773.1"/>
    <property type="molecule type" value="Genomic_DNA"/>
</dbReference>
<feature type="domain" description="DUF4440" evidence="2">
    <location>
        <begin position="32"/>
        <end position="137"/>
    </location>
</feature>
<feature type="region of interest" description="Disordered" evidence="1">
    <location>
        <begin position="1"/>
        <end position="25"/>
    </location>
</feature>
<evidence type="ECO:0000313" key="4">
    <source>
        <dbReference type="Proteomes" id="UP001432071"/>
    </source>
</evidence>
<gene>
    <name evidence="3" type="ORF">OHT53_01055</name>
</gene>
<dbReference type="Proteomes" id="UP001432071">
    <property type="component" value="Chromosome"/>
</dbReference>
<dbReference type="InterPro" id="IPR027843">
    <property type="entry name" value="DUF4440"/>
</dbReference>
<protein>
    <submittedName>
        <fullName evidence="3">Nuclear transport factor 2 family protein</fullName>
    </submittedName>
</protein>
<proteinExistence type="predicted"/>
<dbReference type="SUPFAM" id="SSF54427">
    <property type="entry name" value="NTF2-like"/>
    <property type="match status" value="1"/>
</dbReference>
<dbReference type="Gene3D" id="3.10.450.50">
    <property type="match status" value="1"/>
</dbReference>
<organism evidence="3 4">
    <name type="scientific">Streptomyces bobili</name>
    <dbReference type="NCBI Taxonomy" id="67280"/>
    <lineage>
        <taxon>Bacteria</taxon>
        <taxon>Bacillati</taxon>
        <taxon>Actinomycetota</taxon>
        <taxon>Actinomycetes</taxon>
        <taxon>Kitasatosporales</taxon>
        <taxon>Streptomycetaceae</taxon>
        <taxon>Streptomyces</taxon>
    </lineage>
</organism>
<accession>A0ABZ1QQ07</accession>
<dbReference type="InterPro" id="IPR032710">
    <property type="entry name" value="NTF2-like_dom_sf"/>
</dbReference>
<evidence type="ECO:0000256" key="1">
    <source>
        <dbReference type="SAM" id="MobiDB-lite"/>
    </source>
</evidence>
<evidence type="ECO:0000313" key="3">
    <source>
        <dbReference type="EMBL" id="WUN84773.1"/>
    </source>
</evidence>
<dbReference type="GeneID" id="93759510"/>
<evidence type="ECO:0000259" key="2">
    <source>
        <dbReference type="Pfam" id="PF14534"/>
    </source>
</evidence>
<sequence>MPDNPSGAPTGTADEAAQDGHDCHDGTVDADLTAVAEAWAAAIVSNDAARIASFMTDDWAIVSESGIASRDEFLAFVASGQLTHSAMDLVSMPRVRVHGDTAVLSVRMTNTAHYGGQRFDADEWTSDVFVKQDGRWLCLLSHITAAAPESATTSTTAR</sequence>
<dbReference type="RefSeq" id="WP_328733693.1">
    <property type="nucleotide sequence ID" value="NZ_CP108038.1"/>
</dbReference>
<keyword evidence="4" id="KW-1185">Reference proteome</keyword>